<comment type="caution">
    <text evidence="1">The sequence shown here is derived from an EMBL/GenBank/DDBJ whole genome shotgun (WGS) entry which is preliminary data.</text>
</comment>
<dbReference type="RefSeq" id="WP_307244311.1">
    <property type="nucleotide sequence ID" value="NZ_JAUSQZ010000001.1"/>
</dbReference>
<protein>
    <submittedName>
        <fullName evidence="1">Uncharacterized protein</fullName>
    </submittedName>
</protein>
<organism evidence="1 2">
    <name type="scientific">Kineosporia succinea</name>
    <dbReference type="NCBI Taxonomy" id="84632"/>
    <lineage>
        <taxon>Bacteria</taxon>
        <taxon>Bacillati</taxon>
        <taxon>Actinomycetota</taxon>
        <taxon>Actinomycetes</taxon>
        <taxon>Kineosporiales</taxon>
        <taxon>Kineosporiaceae</taxon>
        <taxon>Kineosporia</taxon>
    </lineage>
</organism>
<name>A0ABT9P525_9ACTN</name>
<evidence type="ECO:0000313" key="2">
    <source>
        <dbReference type="Proteomes" id="UP001235712"/>
    </source>
</evidence>
<keyword evidence="2" id="KW-1185">Reference proteome</keyword>
<evidence type="ECO:0000313" key="1">
    <source>
        <dbReference type="EMBL" id="MDP9827799.1"/>
    </source>
</evidence>
<reference evidence="1 2" key="1">
    <citation type="submission" date="2023-07" db="EMBL/GenBank/DDBJ databases">
        <title>Sequencing the genomes of 1000 actinobacteria strains.</title>
        <authorList>
            <person name="Klenk H.-P."/>
        </authorList>
    </citation>
    <scope>NUCLEOTIDE SEQUENCE [LARGE SCALE GENOMIC DNA]</scope>
    <source>
        <strain evidence="1 2">DSM 44388</strain>
    </source>
</reference>
<proteinExistence type="predicted"/>
<accession>A0ABT9P525</accession>
<gene>
    <name evidence="1" type="ORF">J2S57_003548</name>
</gene>
<sequence length="117" mass="12872">MITELLRALSPWRRAEPPASSPDPFEALRLQMRLAVLADEMARLHHDETIFARAARLEARAAAYDALLGKACCLAGVAEPAPECAPVGHATPPPVRLAGRDLRARRELLLAERGWSW</sequence>
<dbReference type="EMBL" id="JAUSQZ010000001">
    <property type="protein sequence ID" value="MDP9827799.1"/>
    <property type="molecule type" value="Genomic_DNA"/>
</dbReference>
<dbReference type="Proteomes" id="UP001235712">
    <property type="component" value="Unassembled WGS sequence"/>
</dbReference>